<dbReference type="EMBL" id="CM004390">
    <property type="protein sequence ID" value="KAG8655344.1"/>
    <property type="molecule type" value="Genomic_DNA"/>
</dbReference>
<evidence type="ECO:0000313" key="2">
    <source>
        <dbReference type="Proteomes" id="UP000091857"/>
    </source>
</evidence>
<protein>
    <submittedName>
        <fullName evidence="1">Uncharacterized protein</fullName>
    </submittedName>
</protein>
<sequence length="76" mass="8051">MNTLAVTNIFFTIIKSSDDVKTSSGSENCSLSVSVICNSNGAQRPRSLKKLGTCDYYAVLQHPSGCTIVVSIHGKG</sequence>
<name>A0ACB7HTR2_MANES</name>
<evidence type="ECO:0000313" key="1">
    <source>
        <dbReference type="EMBL" id="KAG8655344.1"/>
    </source>
</evidence>
<reference evidence="2" key="1">
    <citation type="journal article" date="2016" name="Nat. Biotechnol.">
        <title>Sequencing wild and cultivated cassava and related species reveals extensive interspecific hybridization and genetic diversity.</title>
        <authorList>
            <person name="Bredeson J.V."/>
            <person name="Lyons J.B."/>
            <person name="Prochnik S.E."/>
            <person name="Wu G.A."/>
            <person name="Ha C.M."/>
            <person name="Edsinger-Gonzales E."/>
            <person name="Grimwood J."/>
            <person name="Schmutz J."/>
            <person name="Rabbi I.Y."/>
            <person name="Egesi C."/>
            <person name="Nauluvula P."/>
            <person name="Lebot V."/>
            <person name="Ndunguru J."/>
            <person name="Mkamilo G."/>
            <person name="Bart R.S."/>
            <person name="Setter T.L."/>
            <person name="Gleadow R.M."/>
            <person name="Kulakow P."/>
            <person name="Ferguson M.E."/>
            <person name="Rounsley S."/>
            <person name="Rokhsar D.S."/>
        </authorList>
    </citation>
    <scope>NUCLEOTIDE SEQUENCE [LARGE SCALE GENOMIC DNA]</scope>
    <source>
        <strain evidence="2">cv. AM560-2</strain>
    </source>
</reference>
<comment type="caution">
    <text evidence="1">The sequence shown here is derived from an EMBL/GenBank/DDBJ whole genome shotgun (WGS) entry which is preliminary data.</text>
</comment>
<accession>A0ACB7HTR2</accession>
<organism evidence="1 2">
    <name type="scientific">Manihot esculenta</name>
    <name type="common">Cassava</name>
    <name type="synonym">Jatropha manihot</name>
    <dbReference type="NCBI Taxonomy" id="3983"/>
    <lineage>
        <taxon>Eukaryota</taxon>
        <taxon>Viridiplantae</taxon>
        <taxon>Streptophyta</taxon>
        <taxon>Embryophyta</taxon>
        <taxon>Tracheophyta</taxon>
        <taxon>Spermatophyta</taxon>
        <taxon>Magnoliopsida</taxon>
        <taxon>eudicotyledons</taxon>
        <taxon>Gunneridae</taxon>
        <taxon>Pentapetalae</taxon>
        <taxon>rosids</taxon>
        <taxon>fabids</taxon>
        <taxon>Malpighiales</taxon>
        <taxon>Euphorbiaceae</taxon>
        <taxon>Crotonoideae</taxon>
        <taxon>Manihoteae</taxon>
        <taxon>Manihot</taxon>
    </lineage>
</organism>
<proteinExistence type="predicted"/>
<dbReference type="Proteomes" id="UP000091857">
    <property type="component" value="Chromosome 4"/>
</dbReference>
<gene>
    <name evidence="1" type="ORF">MANES_04G030750v8</name>
</gene>
<keyword evidence="2" id="KW-1185">Reference proteome</keyword>